<organism evidence="1 2">
    <name type="scientific">Alteromonas gilva</name>
    <dbReference type="NCBI Taxonomy" id="2987522"/>
    <lineage>
        <taxon>Bacteria</taxon>
        <taxon>Pseudomonadati</taxon>
        <taxon>Pseudomonadota</taxon>
        <taxon>Gammaproteobacteria</taxon>
        <taxon>Alteromonadales</taxon>
        <taxon>Alteromonadaceae</taxon>
        <taxon>Alteromonas/Salinimonas group</taxon>
        <taxon>Alteromonas</taxon>
    </lineage>
</organism>
<dbReference type="RefSeq" id="WP_273640932.1">
    <property type="nucleotide sequence ID" value="NZ_JAQQXP010000001.1"/>
</dbReference>
<reference evidence="1 2" key="1">
    <citation type="submission" date="2022-10" db="EMBL/GenBank/DDBJ databases">
        <title>Alteromonas sp. chi3 Genome sequencing.</title>
        <authorList>
            <person name="Park S."/>
        </authorList>
    </citation>
    <scope>NUCLEOTIDE SEQUENCE [LARGE SCALE GENOMIC DNA]</scope>
    <source>
        <strain evidence="2">chi3</strain>
    </source>
</reference>
<keyword evidence="2" id="KW-1185">Reference proteome</keyword>
<dbReference type="Proteomes" id="UP001218788">
    <property type="component" value="Unassembled WGS sequence"/>
</dbReference>
<proteinExistence type="predicted"/>
<protein>
    <recommendedName>
        <fullName evidence="3">PQQ-binding-like beta-propeller repeat protein</fullName>
    </recommendedName>
</protein>
<name>A0ABT5L3E1_9ALTE</name>
<gene>
    <name evidence="1" type="ORF">OIK42_12350</name>
</gene>
<comment type="caution">
    <text evidence="1">The sequence shown here is derived from an EMBL/GenBank/DDBJ whole genome shotgun (WGS) entry which is preliminary data.</text>
</comment>
<dbReference type="InterPro" id="IPR011047">
    <property type="entry name" value="Quinoprotein_ADH-like_sf"/>
</dbReference>
<evidence type="ECO:0000313" key="1">
    <source>
        <dbReference type="EMBL" id="MDC8831550.1"/>
    </source>
</evidence>
<dbReference type="SUPFAM" id="SSF50998">
    <property type="entry name" value="Quinoprotein alcohol dehydrogenase-like"/>
    <property type="match status" value="1"/>
</dbReference>
<evidence type="ECO:0000313" key="2">
    <source>
        <dbReference type="Proteomes" id="UP001218788"/>
    </source>
</evidence>
<dbReference type="EMBL" id="JAQQXP010000001">
    <property type="protein sequence ID" value="MDC8831550.1"/>
    <property type="molecule type" value="Genomic_DNA"/>
</dbReference>
<sequence>MTNLLFEEGFIFAYAGGHLFCLDADSGHVCWENKLVGLGYGACIIAIENPNASLIANQLQQAQQASVSAAVVASSAAVAGSSGSGE</sequence>
<evidence type="ECO:0008006" key="3">
    <source>
        <dbReference type="Google" id="ProtNLM"/>
    </source>
</evidence>
<accession>A0ABT5L3E1</accession>